<sequence>MSHYTIGAGSSAGLQRYAHQANRARSDVLRKGFLALMRAFSPQYLAKRSH</sequence>
<dbReference type="RefSeq" id="WP_338530013.1">
    <property type="nucleotide sequence ID" value="NZ_CP030941.1"/>
</dbReference>
<proteinExistence type="predicted"/>
<keyword evidence="2" id="KW-1185">Reference proteome</keyword>
<protein>
    <submittedName>
        <fullName evidence="1">Uncharacterized protein</fullName>
    </submittedName>
</protein>
<dbReference type="Proteomes" id="UP001342418">
    <property type="component" value="Chromosome"/>
</dbReference>
<accession>A0ABY5MKN2</accession>
<gene>
    <name evidence="1" type="ORF">NTH_02177</name>
</gene>
<name>A0ABY5MKN2_9HYPH</name>
<reference evidence="1 2" key="1">
    <citation type="submission" date="2018-07" db="EMBL/GenBank/DDBJ databases">
        <title>Genome sequence of Nitratireductor thuwali#1536.</title>
        <authorList>
            <person name="Michoud G."/>
            <person name="Merlino G."/>
            <person name="Sefrji F.O."/>
            <person name="Daffonchio D."/>
        </authorList>
    </citation>
    <scope>NUCLEOTIDE SEQUENCE [LARGE SCALE GENOMIC DNA]</scope>
    <source>
        <strain evidence="2">Nit1536</strain>
    </source>
</reference>
<organism evidence="1 2">
    <name type="scientific">Nitratireductor thuwali</name>
    <dbReference type="NCBI Taxonomy" id="2267699"/>
    <lineage>
        <taxon>Bacteria</taxon>
        <taxon>Pseudomonadati</taxon>
        <taxon>Pseudomonadota</taxon>
        <taxon>Alphaproteobacteria</taxon>
        <taxon>Hyphomicrobiales</taxon>
        <taxon>Phyllobacteriaceae</taxon>
        <taxon>Nitratireductor</taxon>
    </lineage>
</organism>
<evidence type="ECO:0000313" key="1">
    <source>
        <dbReference type="EMBL" id="UUP17706.1"/>
    </source>
</evidence>
<evidence type="ECO:0000313" key="2">
    <source>
        <dbReference type="Proteomes" id="UP001342418"/>
    </source>
</evidence>
<dbReference type="EMBL" id="CP030941">
    <property type="protein sequence ID" value="UUP17706.1"/>
    <property type="molecule type" value="Genomic_DNA"/>
</dbReference>